<sequence>MASSLATASAITKATSLSYYNDGNCKYCPISKVSFRLSHKPNLRFVTSQGLQSSRRSTVVKAQLNEVRFFGWFSLDNMFSNLRSLLDMLLGSSVAFKVAVDGSSNAAASPSTKSDAPTPKESSEPSPSVLATEESISEFISQVASLVKLVDSRDIVELRMKQLDCEVVIRKKEALPQPPPPPIPMAAVHALPPAYAPPASPAPAQASSPAPAAAPPPPAAKSAKSSLPPLKCPMAGTFYRSSAPGEPPFVKVGDKVQKGQVLCIIEAMKLMNEIEADQSGTIVEILVDDSKPVSVDTAGLLLMSQIRSGKGKAGGKKREKAKLLLRYYQ</sequence>
<dbReference type="PANTHER" id="PTHR43416">
    <property type="entry name" value="DIHYDROLIPOYLLYSINE-RESIDUE SUCCINYLTRANSFERASE COMPONENT OF 2-OXOGLUTARATE DEHYDROGENASE COMPLEX, MITOCHONDRIAL-RELATED"/>
    <property type="match status" value="1"/>
</dbReference>
<evidence type="ECO:0000256" key="5">
    <source>
        <dbReference type="ARBA" id="ARBA00023160"/>
    </source>
</evidence>
<keyword evidence="3 7" id="KW-0276">Fatty acid metabolism</keyword>
<dbReference type="NCBIfam" id="TIGR00531">
    <property type="entry name" value="BCCP"/>
    <property type="match status" value="1"/>
</dbReference>
<dbReference type="InterPro" id="IPR000089">
    <property type="entry name" value="Biotin_lipoyl"/>
</dbReference>
<comment type="pathway">
    <text evidence="1 7">Lipid metabolism; fatty acid biosynthesis.</text>
</comment>
<feature type="region of interest" description="Disordered" evidence="8">
    <location>
        <begin position="196"/>
        <end position="226"/>
    </location>
</feature>
<gene>
    <name evidence="10" type="ORF">L484_005574</name>
</gene>
<evidence type="ECO:0000256" key="7">
    <source>
        <dbReference type="RuleBase" id="RU364072"/>
    </source>
</evidence>
<dbReference type="Proteomes" id="UP000030645">
    <property type="component" value="Unassembled WGS sequence"/>
</dbReference>
<keyword evidence="7" id="KW-0150">Chloroplast</keyword>
<dbReference type="InterPro" id="IPR050537">
    <property type="entry name" value="2-oxoacid_dehydrogenase"/>
</dbReference>
<evidence type="ECO:0000256" key="8">
    <source>
        <dbReference type="SAM" id="MobiDB-lite"/>
    </source>
</evidence>
<proteinExistence type="predicted"/>
<dbReference type="PRINTS" id="PR01071">
    <property type="entry name" value="ACOABIOTINCC"/>
</dbReference>
<evidence type="ECO:0000259" key="9">
    <source>
        <dbReference type="PROSITE" id="PS50968"/>
    </source>
</evidence>
<organism evidence="10 11">
    <name type="scientific">Morus notabilis</name>
    <dbReference type="NCBI Taxonomy" id="981085"/>
    <lineage>
        <taxon>Eukaryota</taxon>
        <taxon>Viridiplantae</taxon>
        <taxon>Streptophyta</taxon>
        <taxon>Embryophyta</taxon>
        <taxon>Tracheophyta</taxon>
        <taxon>Spermatophyta</taxon>
        <taxon>Magnoliopsida</taxon>
        <taxon>eudicotyledons</taxon>
        <taxon>Gunneridae</taxon>
        <taxon>Pentapetalae</taxon>
        <taxon>rosids</taxon>
        <taxon>fabids</taxon>
        <taxon>Rosales</taxon>
        <taxon>Moraceae</taxon>
        <taxon>Moreae</taxon>
        <taxon>Morus</taxon>
    </lineage>
</organism>
<keyword evidence="6 7" id="KW-0092">Biotin</keyword>
<dbReference type="Pfam" id="PF00364">
    <property type="entry name" value="Biotin_lipoyl"/>
    <property type="match status" value="1"/>
</dbReference>
<dbReference type="EMBL" id="KE344947">
    <property type="protein sequence ID" value="EXB88149.1"/>
    <property type="molecule type" value="Genomic_DNA"/>
</dbReference>
<feature type="compositionally biased region" description="Low complexity" evidence="8">
    <location>
        <begin position="202"/>
        <end position="211"/>
    </location>
</feature>
<name>W9RF25_9ROSA</name>
<dbReference type="CDD" id="cd06850">
    <property type="entry name" value="biotinyl_domain"/>
    <property type="match status" value="1"/>
</dbReference>
<evidence type="ECO:0000256" key="6">
    <source>
        <dbReference type="ARBA" id="ARBA00023267"/>
    </source>
</evidence>
<evidence type="ECO:0000256" key="3">
    <source>
        <dbReference type="ARBA" id="ARBA00022832"/>
    </source>
</evidence>
<feature type="compositionally biased region" description="Low complexity" evidence="8">
    <location>
        <begin position="117"/>
        <end position="128"/>
    </location>
</feature>
<comment type="subcellular location">
    <subcellularLocation>
        <location evidence="7">Plastid</location>
        <location evidence="7">Chloroplast</location>
    </subcellularLocation>
</comment>
<evidence type="ECO:0000313" key="10">
    <source>
        <dbReference type="EMBL" id="EXB88149.1"/>
    </source>
</evidence>
<dbReference type="FunFam" id="2.40.50.100:FF:000003">
    <property type="entry name" value="Acetyl-CoA carboxylase biotin carboxyl carrier protein"/>
    <property type="match status" value="1"/>
</dbReference>
<keyword evidence="11" id="KW-1185">Reference proteome</keyword>
<dbReference type="eggNOG" id="ENOG502QUI2">
    <property type="taxonomic scope" value="Eukaryota"/>
</dbReference>
<dbReference type="GO" id="GO:0003989">
    <property type="term" value="F:acetyl-CoA carboxylase activity"/>
    <property type="evidence" value="ECO:0007669"/>
    <property type="project" value="InterPro"/>
</dbReference>
<reference evidence="11" key="1">
    <citation type="submission" date="2013-01" db="EMBL/GenBank/DDBJ databases">
        <title>Draft Genome Sequence of a Mulberry Tree, Morus notabilis C.K. Schneid.</title>
        <authorList>
            <person name="He N."/>
            <person name="Zhao S."/>
        </authorList>
    </citation>
    <scope>NUCLEOTIDE SEQUENCE</scope>
</reference>
<keyword evidence="7" id="KW-0934">Plastid</keyword>
<feature type="domain" description="Lipoyl-binding" evidence="9">
    <location>
        <begin position="222"/>
        <end position="304"/>
    </location>
</feature>
<dbReference type="GO" id="GO:0009507">
    <property type="term" value="C:chloroplast"/>
    <property type="evidence" value="ECO:0007669"/>
    <property type="project" value="UniProtKB-SubCell"/>
</dbReference>
<keyword evidence="2 7" id="KW-0444">Lipid biosynthesis</keyword>
<keyword evidence="5 7" id="KW-0275">Fatty acid biosynthesis</keyword>
<evidence type="ECO:0000256" key="2">
    <source>
        <dbReference type="ARBA" id="ARBA00022516"/>
    </source>
</evidence>
<dbReference type="STRING" id="981085.W9RF25"/>
<evidence type="ECO:0000256" key="4">
    <source>
        <dbReference type="ARBA" id="ARBA00023098"/>
    </source>
</evidence>
<dbReference type="GO" id="GO:0009317">
    <property type="term" value="C:acetyl-CoA carboxylase complex"/>
    <property type="evidence" value="ECO:0007669"/>
    <property type="project" value="InterPro"/>
</dbReference>
<dbReference type="Gene3D" id="2.40.50.100">
    <property type="match status" value="1"/>
</dbReference>
<dbReference type="InterPro" id="IPR011053">
    <property type="entry name" value="Single_hybrid_motif"/>
</dbReference>
<dbReference type="AlphaFoldDB" id="W9RF25"/>
<dbReference type="UniPathway" id="UPA00094"/>
<keyword evidence="4 7" id="KW-0443">Lipid metabolism</keyword>
<dbReference type="InterPro" id="IPR001882">
    <property type="entry name" value="Biotin_BS"/>
</dbReference>
<dbReference type="SUPFAM" id="SSF51230">
    <property type="entry name" value="Single hybrid motif"/>
    <property type="match status" value="1"/>
</dbReference>
<accession>W9RF25</accession>
<dbReference type="InterPro" id="IPR001249">
    <property type="entry name" value="AcCoA_biotinCC"/>
</dbReference>
<feature type="compositionally biased region" description="Polar residues" evidence="8">
    <location>
        <begin position="104"/>
        <end position="115"/>
    </location>
</feature>
<comment type="function">
    <text evidence="7">This protein is a component of the acetyl coenzyme A carboxylase complex; first, biotin carboxylase catalyzes the carboxylation of the carrier protein and then the transcarboxylase transfers the carboxyl group to form malonyl-CoA.</text>
</comment>
<evidence type="ECO:0000313" key="11">
    <source>
        <dbReference type="Proteomes" id="UP000030645"/>
    </source>
</evidence>
<protein>
    <recommendedName>
        <fullName evidence="7">Biotin carboxyl carrier protein of acetyl-CoA carboxylase</fullName>
    </recommendedName>
</protein>
<dbReference type="GO" id="GO:0006633">
    <property type="term" value="P:fatty acid biosynthetic process"/>
    <property type="evidence" value="ECO:0007669"/>
    <property type="project" value="UniProtKB-UniPathway"/>
</dbReference>
<dbReference type="PANTHER" id="PTHR43416:SF38">
    <property type="entry name" value="BIOTIN CARBOXYL CARRIER PROTEIN OF ACETYL-COA CARBOXYLASE 1, CHLOROPLASTIC"/>
    <property type="match status" value="1"/>
</dbReference>
<dbReference type="PROSITE" id="PS50968">
    <property type="entry name" value="BIOTINYL_LIPOYL"/>
    <property type="match status" value="1"/>
</dbReference>
<dbReference type="PROSITE" id="PS00188">
    <property type="entry name" value="BIOTIN"/>
    <property type="match status" value="1"/>
</dbReference>
<feature type="region of interest" description="Disordered" evidence="8">
    <location>
        <begin position="104"/>
        <end position="130"/>
    </location>
</feature>
<evidence type="ECO:0000256" key="1">
    <source>
        <dbReference type="ARBA" id="ARBA00005194"/>
    </source>
</evidence>